<evidence type="ECO:0000313" key="2">
    <source>
        <dbReference type="EMBL" id="CBI02615.1"/>
    </source>
</evidence>
<dbReference type="InterPro" id="IPR028098">
    <property type="entry name" value="Glyco_trans_4-like_N"/>
</dbReference>
<protein>
    <recommendedName>
        <fullName evidence="1">Glycosyltransferase subfamily 4-like N-terminal domain-containing protein</fullName>
    </recommendedName>
</protein>
<dbReference type="Pfam" id="PF13579">
    <property type="entry name" value="Glyco_trans_4_4"/>
    <property type="match status" value="1"/>
</dbReference>
<dbReference type="EMBL" id="CABO01000039">
    <property type="protein sequence ID" value="CBI02615.1"/>
    <property type="molecule type" value="Genomic_DNA"/>
</dbReference>
<proteinExistence type="predicted"/>
<dbReference type="Pfam" id="PF13692">
    <property type="entry name" value="Glyco_trans_1_4"/>
    <property type="match status" value="1"/>
</dbReference>
<reference evidence="2" key="1">
    <citation type="submission" date="2009-10" db="EMBL/GenBank/DDBJ databases">
        <title>Diversity of trophic interactions inside an arsenic-rich microbial ecosystem.</title>
        <authorList>
            <person name="Bertin P.N."/>
            <person name="Heinrich-Salmeron A."/>
            <person name="Pelletier E."/>
            <person name="Goulhen-Chollet F."/>
            <person name="Arsene-Ploetze F."/>
            <person name="Gallien S."/>
            <person name="Calteau A."/>
            <person name="Vallenet D."/>
            <person name="Casiot C."/>
            <person name="Chane-Woon-Ming B."/>
            <person name="Giloteaux L."/>
            <person name="Barakat M."/>
            <person name="Bonnefoy V."/>
            <person name="Bruneel O."/>
            <person name="Chandler M."/>
            <person name="Cleiss J."/>
            <person name="Duran R."/>
            <person name="Elbaz-Poulichet F."/>
            <person name="Fonknechten N."/>
            <person name="Lauga B."/>
            <person name="Mornico D."/>
            <person name="Ortet P."/>
            <person name="Schaeffer C."/>
            <person name="Siguier P."/>
            <person name="Alexander Thil Smith A."/>
            <person name="Van Dorsselaer A."/>
            <person name="Weissenbach J."/>
            <person name="Medigue C."/>
            <person name="Le Paslier D."/>
        </authorList>
    </citation>
    <scope>NUCLEOTIDE SEQUENCE</scope>
</reference>
<comment type="caution">
    <text evidence="2">The sequence shown here is derived from an EMBL/GenBank/DDBJ whole genome shotgun (WGS) entry which is preliminary data.</text>
</comment>
<evidence type="ECO:0000259" key="1">
    <source>
        <dbReference type="Pfam" id="PF13579"/>
    </source>
</evidence>
<dbReference type="Gene3D" id="3.40.50.2000">
    <property type="entry name" value="Glycogen Phosphorylase B"/>
    <property type="match status" value="2"/>
</dbReference>
<accession>E6Q5Z4</accession>
<name>E6Q5Z4_9ZZZZ</name>
<organism evidence="2">
    <name type="scientific">mine drainage metagenome</name>
    <dbReference type="NCBI Taxonomy" id="410659"/>
    <lineage>
        <taxon>unclassified sequences</taxon>
        <taxon>metagenomes</taxon>
        <taxon>ecological metagenomes</taxon>
    </lineage>
</organism>
<gene>
    <name evidence="2" type="ORF">CARN4_2463</name>
</gene>
<feature type="domain" description="Glycosyltransferase subfamily 4-like N-terminal" evidence="1">
    <location>
        <begin position="109"/>
        <end position="233"/>
    </location>
</feature>
<dbReference type="AlphaFoldDB" id="E6Q5Z4"/>
<dbReference type="GO" id="GO:0016757">
    <property type="term" value="F:glycosyltransferase activity"/>
    <property type="evidence" value="ECO:0007669"/>
    <property type="project" value="TreeGrafter"/>
</dbReference>
<sequence length="457" mass="50424">MSLVVEDCAAPVGGDNDFKNDRSPFAIFFAEYFPPYLGSDRRIFDLACAIPDWRTEFAVTPPLRVLGGRQEDALHDYFQRHFIDGVIDEDNGGIHGHYLLLTRFLMTAWEKLPMPLAYALTLPYLILRAASYLKERRPDLVVVAHPSYLCGVVALIAAKITGIPTLLDYPDAWTPLAVETSGISPSGPTSQVLGTIEKLTARSADRIVSITHGLAGYIRALGARAPIDVVPNGADAKRFNFEATGPARGDFGLPENRPIVLYSGRLEAWSGVHELIEMVQMVAELFRKSAVVSAFLQQYRGATQESAAETGVGENVAFLGFQPFSVMPRVIASVDIAIVPFPHTPTTEFCSPVKLFEYVLMHKPIVTTKLPGIYESVDERHVVFVEDFTARSFADSVVLLLNNSVLCNNLVTAAYDHCKHKFCYENLAFEFSQSMKSTVTVGARDEPSLRREKSSAQ</sequence>
<dbReference type="PANTHER" id="PTHR12526">
    <property type="entry name" value="GLYCOSYLTRANSFERASE"/>
    <property type="match status" value="1"/>
</dbReference>
<dbReference type="SUPFAM" id="SSF53756">
    <property type="entry name" value="UDP-Glycosyltransferase/glycogen phosphorylase"/>
    <property type="match status" value="1"/>
</dbReference>
<dbReference type="PANTHER" id="PTHR12526:SF638">
    <property type="entry name" value="SPORE COAT PROTEIN SA"/>
    <property type="match status" value="1"/>
</dbReference>